<evidence type="ECO:0000256" key="17">
    <source>
        <dbReference type="ARBA" id="ARBA00049161"/>
    </source>
</evidence>
<dbReference type="Gene3D" id="3.90.190.20">
    <property type="entry name" value="Mur ligase, C-terminal domain"/>
    <property type="match status" value="1"/>
</dbReference>
<dbReference type="InterPro" id="IPR036615">
    <property type="entry name" value="Mur_ligase_C_dom_sf"/>
</dbReference>
<evidence type="ECO:0000259" key="19">
    <source>
        <dbReference type="Pfam" id="PF02875"/>
    </source>
</evidence>
<dbReference type="NCBIfam" id="TIGR01499">
    <property type="entry name" value="folC"/>
    <property type="match status" value="1"/>
</dbReference>
<evidence type="ECO:0000259" key="20">
    <source>
        <dbReference type="Pfam" id="PF08245"/>
    </source>
</evidence>
<dbReference type="Pfam" id="PF02875">
    <property type="entry name" value="Mur_ligase_C"/>
    <property type="match status" value="1"/>
</dbReference>
<reference evidence="21 22" key="1">
    <citation type="submission" date="2016-01" db="EMBL/GenBank/DDBJ databases">
        <authorList>
            <person name="Mitreva M."/>
            <person name="Pepin K.H."/>
            <person name="Mihindukulasuriya K.A."/>
            <person name="Fulton R."/>
            <person name="Fronick C."/>
            <person name="O'Laughlin M."/>
            <person name="Miner T."/>
            <person name="Herter B."/>
            <person name="Rosa B.A."/>
            <person name="Cordes M."/>
            <person name="Tomlinson C."/>
            <person name="Wollam A."/>
            <person name="Palsikar V.B."/>
            <person name="Mardis E.R."/>
            <person name="Wilson R.K."/>
        </authorList>
    </citation>
    <scope>NUCLEOTIDE SEQUENCE [LARGE SCALE GENOMIC DNA]</scope>
    <source>
        <strain evidence="21 22">DNF00696</strain>
    </source>
</reference>
<dbReference type="EC" id="6.3.2.12" evidence="6"/>
<evidence type="ECO:0000256" key="5">
    <source>
        <dbReference type="ARBA" id="ARBA00011245"/>
    </source>
</evidence>
<evidence type="ECO:0000256" key="11">
    <source>
        <dbReference type="ARBA" id="ARBA00022741"/>
    </source>
</evidence>
<dbReference type="GO" id="GO:0046656">
    <property type="term" value="P:folic acid biosynthetic process"/>
    <property type="evidence" value="ECO:0007669"/>
    <property type="project" value="UniProtKB-KW"/>
</dbReference>
<dbReference type="GO" id="GO:0005737">
    <property type="term" value="C:cytoplasm"/>
    <property type="evidence" value="ECO:0007669"/>
    <property type="project" value="TreeGrafter"/>
</dbReference>
<dbReference type="SUPFAM" id="SSF53244">
    <property type="entry name" value="MurD-like peptide ligases, peptide-binding domain"/>
    <property type="match status" value="1"/>
</dbReference>
<evidence type="ECO:0000256" key="12">
    <source>
        <dbReference type="ARBA" id="ARBA00022840"/>
    </source>
</evidence>
<evidence type="ECO:0000256" key="3">
    <source>
        <dbReference type="ARBA" id="ARBA00005150"/>
    </source>
</evidence>
<evidence type="ECO:0000256" key="9">
    <source>
        <dbReference type="ARBA" id="ARBA00022598"/>
    </source>
</evidence>
<evidence type="ECO:0000256" key="16">
    <source>
        <dbReference type="ARBA" id="ARBA00047493"/>
    </source>
</evidence>
<dbReference type="InterPro" id="IPR001645">
    <property type="entry name" value="Folylpolyglutamate_synth"/>
</dbReference>
<evidence type="ECO:0000256" key="8">
    <source>
        <dbReference type="ARBA" id="ARBA00019357"/>
    </source>
</evidence>
<evidence type="ECO:0000256" key="1">
    <source>
        <dbReference type="ARBA" id="ARBA00001946"/>
    </source>
</evidence>
<protein>
    <recommendedName>
        <fullName evidence="8">Dihydrofolate synthase/folylpolyglutamate synthase</fullName>
        <ecNumber evidence="6">6.3.2.12</ecNumber>
        <ecNumber evidence="7">6.3.2.17</ecNumber>
    </recommendedName>
    <alternativeName>
        <fullName evidence="15">Tetrahydrofolylpolyglutamate synthase</fullName>
    </alternativeName>
</protein>
<feature type="domain" description="Mur ligase central" evidence="20">
    <location>
        <begin position="195"/>
        <end position="425"/>
    </location>
</feature>
<dbReference type="GO" id="GO:0005524">
    <property type="term" value="F:ATP binding"/>
    <property type="evidence" value="ECO:0007669"/>
    <property type="project" value="UniProtKB-KW"/>
</dbReference>
<evidence type="ECO:0000256" key="10">
    <source>
        <dbReference type="ARBA" id="ARBA00022723"/>
    </source>
</evidence>
<dbReference type="EMBL" id="LSDN01000019">
    <property type="protein sequence ID" value="KXB79998.1"/>
    <property type="molecule type" value="Genomic_DNA"/>
</dbReference>
<comment type="subunit">
    <text evidence="5">Monomer.</text>
</comment>
<dbReference type="AlphaFoldDB" id="A0AB34WY97"/>
<comment type="pathway">
    <text evidence="3">Cofactor biosynthesis; tetrahydrofolylpolyglutamate biosynthesis.</text>
</comment>
<comment type="caution">
    <text evidence="21">The sequence shown here is derived from an EMBL/GenBank/DDBJ whole genome shotgun (WGS) entry which is preliminary data.</text>
</comment>
<dbReference type="GO" id="GO:0046872">
    <property type="term" value="F:metal ion binding"/>
    <property type="evidence" value="ECO:0007669"/>
    <property type="project" value="UniProtKB-KW"/>
</dbReference>
<dbReference type="Pfam" id="PF08245">
    <property type="entry name" value="Mur_ligase_M"/>
    <property type="match status" value="1"/>
</dbReference>
<keyword evidence="14" id="KW-0289">Folate biosynthesis</keyword>
<evidence type="ECO:0000256" key="14">
    <source>
        <dbReference type="ARBA" id="ARBA00022909"/>
    </source>
</evidence>
<evidence type="ECO:0000256" key="13">
    <source>
        <dbReference type="ARBA" id="ARBA00022842"/>
    </source>
</evidence>
<keyword evidence="12" id="KW-0067">ATP-binding</keyword>
<evidence type="ECO:0000256" key="18">
    <source>
        <dbReference type="SAM" id="MobiDB-lite"/>
    </source>
</evidence>
<feature type="domain" description="Mur ligase C-terminal" evidence="19">
    <location>
        <begin position="451"/>
        <end position="565"/>
    </location>
</feature>
<evidence type="ECO:0000313" key="22">
    <source>
        <dbReference type="Proteomes" id="UP000070572"/>
    </source>
</evidence>
<evidence type="ECO:0000256" key="6">
    <source>
        <dbReference type="ARBA" id="ARBA00013023"/>
    </source>
</evidence>
<dbReference type="PANTHER" id="PTHR11136:SF0">
    <property type="entry name" value="DIHYDROFOLATE SYNTHETASE-RELATED"/>
    <property type="match status" value="1"/>
</dbReference>
<name>A0AB34WY97_9ACTO</name>
<evidence type="ECO:0000256" key="4">
    <source>
        <dbReference type="ARBA" id="ARBA00008276"/>
    </source>
</evidence>
<dbReference type="PROSITE" id="PS01012">
    <property type="entry name" value="FOLYLPOLYGLU_SYNT_2"/>
    <property type="match status" value="1"/>
</dbReference>
<dbReference type="FunFam" id="3.40.1190.10:FF:000004">
    <property type="entry name" value="Dihydrofolate synthase/folylpolyglutamate synthase"/>
    <property type="match status" value="1"/>
</dbReference>
<comment type="cofactor">
    <cofactor evidence="1">
        <name>Mg(2+)</name>
        <dbReference type="ChEBI" id="CHEBI:18420"/>
    </cofactor>
</comment>
<dbReference type="InterPro" id="IPR018109">
    <property type="entry name" value="Folylpolyglutamate_synth_CS"/>
</dbReference>
<dbReference type="Gene3D" id="3.40.1190.10">
    <property type="entry name" value="Mur-like, catalytic domain"/>
    <property type="match status" value="1"/>
</dbReference>
<dbReference type="PANTHER" id="PTHR11136">
    <property type="entry name" value="FOLYLPOLYGLUTAMATE SYNTHASE-RELATED"/>
    <property type="match status" value="1"/>
</dbReference>
<feature type="compositionally biased region" description="Polar residues" evidence="18">
    <location>
        <begin position="130"/>
        <end position="145"/>
    </location>
</feature>
<evidence type="ECO:0000256" key="7">
    <source>
        <dbReference type="ARBA" id="ARBA00013025"/>
    </source>
</evidence>
<evidence type="ECO:0000256" key="2">
    <source>
        <dbReference type="ARBA" id="ARBA00004799"/>
    </source>
</evidence>
<dbReference type="SUPFAM" id="SSF53623">
    <property type="entry name" value="MurD-like peptide ligases, catalytic domain"/>
    <property type="match status" value="1"/>
</dbReference>
<keyword evidence="10" id="KW-0479">Metal-binding</keyword>
<evidence type="ECO:0000313" key="21">
    <source>
        <dbReference type="EMBL" id="KXB79998.1"/>
    </source>
</evidence>
<proteinExistence type="inferred from homology"/>
<keyword evidence="13" id="KW-0460">Magnesium</keyword>
<accession>A0AB34WY97</accession>
<dbReference type="Proteomes" id="UP000070572">
    <property type="component" value="Unassembled WGS sequence"/>
</dbReference>
<comment type="catalytic activity">
    <reaction evidence="16">
        <text>(6S)-5,6,7,8-tetrahydrofolyl-(gamma-L-Glu)(n) + L-glutamate + ATP = (6S)-5,6,7,8-tetrahydrofolyl-(gamma-L-Glu)(n+1) + ADP + phosphate + H(+)</text>
        <dbReference type="Rhea" id="RHEA:10580"/>
        <dbReference type="Rhea" id="RHEA-COMP:14738"/>
        <dbReference type="Rhea" id="RHEA-COMP:14740"/>
        <dbReference type="ChEBI" id="CHEBI:15378"/>
        <dbReference type="ChEBI" id="CHEBI:29985"/>
        <dbReference type="ChEBI" id="CHEBI:30616"/>
        <dbReference type="ChEBI" id="CHEBI:43474"/>
        <dbReference type="ChEBI" id="CHEBI:141005"/>
        <dbReference type="ChEBI" id="CHEBI:456216"/>
        <dbReference type="EC" id="6.3.2.17"/>
    </reaction>
</comment>
<evidence type="ECO:0000256" key="15">
    <source>
        <dbReference type="ARBA" id="ARBA00030592"/>
    </source>
</evidence>
<gene>
    <name evidence="21" type="ORF">HMPREF1862_01472</name>
</gene>
<dbReference type="InterPro" id="IPR036565">
    <property type="entry name" value="Mur-like_cat_sf"/>
</dbReference>
<organism evidence="21 22">
    <name type="scientific">Varibaculum cambriense</name>
    <dbReference type="NCBI Taxonomy" id="184870"/>
    <lineage>
        <taxon>Bacteria</taxon>
        <taxon>Bacillati</taxon>
        <taxon>Actinomycetota</taxon>
        <taxon>Actinomycetes</taxon>
        <taxon>Actinomycetales</taxon>
        <taxon>Actinomycetaceae</taxon>
        <taxon>Varibaculum</taxon>
    </lineage>
</organism>
<comment type="catalytic activity">
    <reaction evidence="17">
        <text>7,8-dihydropteroate + L-glutamate + ATP = 7,8-dihydrofolate + ADP + phosphate + H(+)</text>
        <dbReference type="Rhea" id="RHEA:23584"/>
        <dbReference type="ChEBI" id="CHEBI:15378"/>
        <dbReference type="ChEBI" id="CHEBI:17839"/>
        <dbReference type="ChEBI" id="CHEBI:29985"/>
        <dbReference type="ChEBI" id="CHEBI:30616"/>
        <dbReference type="ChEBI" id="CHEBI:43474"/>
        <dbReference type="ChEBI" id="CHEBI:57451"/>
        <dbReference type="ChEBI" id="CHEBI:456216"/>
        <dbReference type="EC" id="6.3.2.12"/>
    </reaction>
</comment>
<sequence>MLFRASRNRTVLAAKGLKVGRAGAPSVGYELKKGEQVHNQDGQERQVNPYEEIAKKAHGASGGIDPDLLPYLAEADREERIDLPISDNLADQQDSERLRAALQAGGIALPEEIVGSETAPEEENPENSRDNSTPAMAMDSPTSDESLQADFEVAQVYARILSRRPEYKISPTKARIERALDYLSDPQLSYPSLHIAGTNGKTSTARIADSLLSAQGLRVGRFTSPHLVSVRERISIDGEPISPQAFLQANQDVEPIIALADKQGESAGQGRLSFFEYLTALAFQAFASAPIDVGVIEVGMGGRWDSTNVLDSAVQVICPISFDHEKWLGSTLTEIAGEKAGIIRPGATVICGPQEVEALEVIREVCREKNATLRLYGEDFTVSEQKMAVGGQMFTLTTPAASYQDLYLPLFGNHQAVNAALAITAVEALGAGKVLSEEVLAAGLDAARSPGRLEVLGGSPTVIVDAAHNPAGAAALRSGIEDAFGFQKVVGVFSAMGDKNVEGILAEMEPMLDAVVTLPMEGERAMEPVELAKIAGEVFGSEQTFAAPNLLDAVDQAVSLTEEGNLPADAVGIVIFGSVVLAGQARQLLSGRLKPENNSH</sequence>
<comment type="similarity">
    <text evidence="4">Belongs to the folylpolyglutamate synthase family.</text>
</comment>
<keyword evidence="11" id="KW-0547">Nucleotide-binding</keyword>
<dbReference type="GO" id="GO:0008841">
    <property type="term" value="F:dihydrofolate synthase activity"/>
    <property type="evidence" value="ECO:0007669"/>
    <property type="project" value="UniProtKB-EC"/>
</dbReference>
<dbReference type="EC" id="6.3.2.17" evidence="7"/>
<feature type="region of interest" description="Disordered" evidence="18">
    <location>
        <begin position="109"/>
        <end position="145"/>
    </location>
</feature>
<dbReference type="InterPro" id="IPR013221">
    <property type="entry name" value="Mur_ligase_cen"/>
</dbReference>
<keyword evidence="9" id="KW-0436">Ligase</keyword>
<comment type="pathway">
    <text evidence="2">Cofactor biosynthesis; tetrahydrofolate biosynthesis; 7,8-dihydrofolate from 2-amino-4-hydroxy-6-hydroxymethyl-7,8-dihydropteridine diphosphate and 4-aminobenzoate: step 2/2.</text>
</comment>
<dbReference type="InterPro" id="IPR004101">
    <property type="entry name" value="Mur_ligase_C"/>
</dbReference>
<dbReference type="GO" id="GO:0004326">
    <property type="term" value="F:tetrahydrofolylpolyglutamate synthase activity"/>
    <property type="evidence" value="ECO:0007669"/>
    <property type="project" value="UniProtKB-EC"/>
</dbReference>